<dbReference type="AlphaFoldDB" id="A0A7K1LGQ8"/>
<dbReference type="OrthoDB" id="3388334at2"/>
<feature type="transmembrane region" description="Helical" evidence="1">
    <location>
        <begin position="66"/>
        <end position="91"/>
    </location>
</feature>
<dbReference type="EMBL" id="WOGT01000001">
    <property type="protein sequence ID" value="MUN54122.1"/>
    <property type="molecule type" value="Genomic_DNA"/>
</dbReference>
<sequence>MTLIALSIMILAAVLGAIVCFRVPAVSVRTRRTWALVFLILLVAAASAATASALQGEGVGVEPWAAVVAIVSGVAAAALTGSPVTAAVLQFSQRSGKLYRSGRRREPSEAPADPERDSDLHGGLWIGVLERVGVAVTLIAGWPTGLTVLAAIKALGRFAELKQPDAVERFILGTFGSFLWAAAWAGVAMLLTRGL</sequence>
<comment type="caution">
    <text evidence="2">The sequence shown here is derived from an EMBL/GenBank/DDBJ whole genome shotgun (WGS) entry which is preliminary data.</text>
</comment>
<evidence type="ECO:0000256" key="1">
    <source>
        <dbReference type="SAM" id="Phobius"/>
    </source>
</evidence>
<feature type="transmembrane region" description="Helical" evidence="1">
    <location>
        <begin position="132"/>
        <end position="152"/>
    </location>
</feature>
<keyword evidence="1" id="KW-1133">Transmembrane helix</keyword>
<feature type="transmembrane region" description="Helical" evidence="1">
    <location>
        <begin position="35"/>
        <end position="54"/>
    </location>
</feature>
<feature type="transmembrane region" description="Helical" evidence="1">
    <location>
        <begin position="6"/>
        <end position="23"/>
    </location>
</feature>
<keyword evidence="1" id="KW-0472">Membrane</keyword>
<evidence type="ECO:0000313" key="3">
    <source>
        <dbReference type="Proteomes" id="UP000462152"/>
    </source>
</evidence>
<gene>
    <name evidence="2" type="ORF">GMA10_02605</name>
</gene>
<dbReference type="RefSeq" id="WP_129314203.1">
    <property type="nucleotide sequence ID" value="NZ_NOIQ01000001.1"/>
</dbReference>
<evidence type="ECO:0000313" key="2">
    <source>
        <dbReference type="EMBL" id="MUN54122.1"/>
    </source>
</evidence>
<reference evidence="2 3" key="1">
    <citation type="submission" date="2019-12" db="EMBL/GenBank/DDBJ databases">
        <authorList>
            <person name="Li J."/>
            <person name="Shi Y."/>
            <person name="Xu G."/>
            <person name="Xiao D."/>
            <person name="Ran X."/>
        </authorList>
    </citation>
    <scope>NUCLEOTIDE SEQUENCE [LARGE SCALE GENOMIC DNA]</scope>
    <source>
        <strain evidence="2 3">JCM 15915</strain>
    </source>
</reference>
<keyword evidence="1" id="KW-0812">Transmembrane</keyword>
<proteinExistence type="predicted"/>
<keyword evidence="3" id="KW-1185">Reference proteome</keyword>
<accession>A0A7K1LGQ8</accession>
<name>A0A7K1LGQ8_9MICC</name>
<feature type="transmembrane region" description="Helical" evidence="1">
    <location>
        <begin position="172"/>
        <end position="191"/>
    </location>
</feature>
<protein>
    <submittedName>
        <fullName evidence="2">Uncharacterized protein</fullName>
    </submittedName>
</protein>
<organism evidence="2 3">
    <name type="scientific">Rothia koreensis</name>
    <dbReference type="NCBI Taxonomy" id="592378"/>
    <lineage>
        <taxon>Bacteria</taxon>
        <taxon>Bacillati</taxon>
        <taxon>Actinomycetota</taxon>
        <taxon>Actinomycetes</taxon>
        <taxon>Micrococcales</taxon>
        <taxon>Micrococcaceae</taxon>
        <taxon>Rothia</taxon>
    </lineage>
</organism>
<dbReference type="Proteomes" id="UP000462152">
    <property type="component" value="Unassembled WGS sequence"/>
</dbReference>